<dbReference type="VEuPathDB" id="FungiDB:PEXP_013270"/>
<feature type="chain" id="PRO_5009752685" description="GPI anchored cell wall protein" evidence="1">
    <location>
        <begin position="18"/>
        <end position="200"/>
    </location>
</feature>
<evidence type="ECO:0000313" key="3">
    <source>
        <dbReference type="Proteomes" id="UP000030143"/>
    </source>
</evidence>
<keyword evidence="3" id="KW-1185">Reference proteome</keyword>
<dbReference type="AlphaFoldDB" id="A0A0A2JQH6"/>
<proteinExistence type="predicted"/>
<feature type="signal peptide" evidence="1">
    <location>
        <begin position="1"/>
        <end position="17"/>
    </location>
</feature>
<dbReference type="HOGENOM" id="CLU_085154_0_1_1"/>
<dbReference type="Proteomes" id="UP000030143">
    <property type="component" value="Unassembled WGS sequence"/>
</dbReference>
<dbReference type="EMBL" id="JQFZ01000156">
    <property type="protein sequence ID" value="KGO56908.1"/>
    <property type="molecule type" value="Genomic_DNA"/>
</dbReference>
<organism evidence="2 3">
    <name type="scientific">Penicillium expansum</name>
    <name type="common">Blue mold rot fungus</name>
    <dbReference type="NCBI Taxonomy" id="27334"/>
    <lineage>
        <taxon>Eukaryota</taxon>
        <taxon>Fungi</taxon>
        <taxon>Dikarya</taxon>
        <taxon>Ascomycota</taxon>
        <taxon>Pezizomycotina</taxon>
        <taxon>Eurotiomycetes</taxon>
        <taxon>Eurotiomycetidae</taxon>
        <taxon>Eurotiales</taxon>
        <taxon>Aspergillaceae</taxon>
        <taxon>Penicillium</taxon>
    </lineage>
</organism>
<protein>
    <recommendedName>
        <fullName evidence="4">GPI anchored cell wall protein</fullName>
    </recommendedName>
</protein>
<dbReference type="OrthoDB" id="4991875at2759"/>
<dbReference type="GeneID" id="27682447"/>
<accession>A0A0A2JQH6</accession>
<evidence type="ECO:0000313" key="2">
    <source>
        <dbReference type="EMBL" id="KGO56908.1"/>
    </source>
</evidence>
<reference evidence="2 3" key="1">
    <citation type="journal article" date="2015" name="Mol. Plant Microbe Interact.">
        <title>Genome, transcriptome, and functional analyses of Penicillium expansum provide new insights into secondary metabolism and pathogenicity.</title>
        <authorList>
            <person name="Ballester A.R."/>
            <person name="Marcet-Houben M."/>
            <person name="Levin E."/>
            <person name="Sela N."/>
            <person name="Selma-Lazaro C."/>
            <person name="Carmona L."/>
            <person name="Wisniewski M."/>
            <person name="Droby S."/>
            <person name="Gonzalez-Candelas L."/>
            <person name="Gabaldon T."/>
        </authorList>
    </citation>
    <scope>NUCLEOTIDE SEQUENCE [LARGE SCALE GENOMIC DNA]</scope>
    <source>
        <strain evidence="2 3">MD-8</strain>
    </source>
</reference>
<dbReference type="PhylomeDB" id="A0A0A2JQH6"/>
<evidence type="ECO:0008006" key="4">
    <source>
        <dbReference type="Google" id="ProtNLM"/>
    </source>
</evidence>
<comment type="caution">
    <text evidence="2">The sequence shown here is derived from an EMBL/GenBank/DDBJ whole genome shotgun (WGS) entry which is preliminary data.</text>
</comment>
<sequence>MRVTLFLSTALAALVTAEESTRINYFGGGMQWAHQIQLHPWTSTAASVAGINAIATTYEIKCLSNAPKSDCEIATPWTMIQGPKTYSLTGVYTRSGSGTVNAVTGTQNFDCTFTKATDAPSCSFSAKVTGTTAGVSYSTSTSTSTKSLPTKSYTSYGIDVTGGAASFTASQATKTPNGGAAMVTAAPMGAAAVMAIAAML</sequence>
<gene>
    <name evidence="2" type="ORF">PEX2_097570</name>
</gene>
<keyword evidence="1" id="KW-0732">Signal</keyword>
<dbReference type="STRING" id="27334.A0A0A2JQH6"/>
<dbReference type="RefSeq" id="XP_016598596.1">
    <property type="nucleotide sequence ID" value="XM_016747027.1"/>
</dbReference>
<evidence type="ECO:0000256" key="1">
    <source>
        <dbReference type="SAM" id="SignalP"/>
    </source>
</evidence>
<name>A0A0A2JQH6_PENEN</name>